<comment type="caution">
    <text evidence="1">The sequence shown here is derived from an EMBL/GenBank/DDBJ whole genome shotgun (WGS) entry which is preliminary data.</text>
</comment>
<protein>
    <submittedName>
        <fullName evidence="1">Uncharacterized protein</fullName>
    </submittedName>
</protein>
<keyword evidence="2" id="KW-1185">Reference proteome</keyword>
<proteinExistence type="predicted"/>
<gene>
    <name evidence="1" type="ORF">ACFP1C_12555</name>
</gene>
<sequence>MEIRAARRQRLEQLGMAERHQFYGRFERYGYKAGYRGEEPTLLLREVRLVIGGKLMANHLWFNLTKGFGDLGQLQRGDIVQFNGRVDRYVKGYQGVKDRISRDTVIDYHLSRPTQVKMRTPIDRFPRLALPTEQWQVITLIQRLNPVLDGRRRDESASTG</sequence>
<dbReference type="RefSeq" id="WP_125685338.1">
    <property type="nucleotide sequence ID" value="NZ_JBHSSI010000078.1"/>
</dbReference>
<reference evidence="2" key="1">
    <citation type="journal article" date="2019" name="Int. J. Syst. Evol. Microbiol.">
        <title>The Global Catalogue of Microorganisms (GCM) 10K type strain sequencing project: providing services to taxonomists for standard genome sequencing and annotation.</title>
        <authorList>
            <consortium name="The Broad Institute Genomics Platform"/>
            <consortium name="The Broad Institute Genome Sequencing Center for Infectious Disease"/>
            <person name="Wu L."/>
            <person name="Ma J."/>
        </authorList>
    </citation>
    <scope>NUCLEOTIDE SEQUENCE [LARGE SCALE GENOMIC DNA]</scope>
    <source>
        <strain evidence="2">CCM 8908</strain>
    </source>
</reference>
<name>A0ABW1TK64_9LACO</name>
<accession>A0ABW1TK64</accession>
<dbReference type="Proteomes" id="UP001596283">
    <property type="component" value="Unassembled WGS sequence"/>
</dbReference>
<evidence type="ECO:0000313" key="1">
    <source>
        <dbReference type="EMBL" id="MFC6261765.1"/>
    </source>
</evidence>
<evidence type="ECO:0000313" key="2">
    <source>
        <dbReference type="Proteomes" id="UP001596283"/>
    </source>
</evidence>
<dbReference type="EMBL" id="JBHSSI010000078">
    <property type="protein sequence ID" value="MFC6261765.1"/>
    <property type="molecule type" value="Genomic_DNA"/>
</dbReference>
<organism evidence="1 2">
    <name type="scientific">Levilactobacillus fujinensis</name>
    <dbReference type="NCBI Taxonomy" id="2486024"/>
    <lineage>
        <taxon>Bacteria</taxon>
        <taxon>Bacillati</taxon>
        <taxon>Bacillota</taxon>
        <taxon>Bacilli</taxon>
        <taxon>Lactobacillales</taxon>
        <taxon>Lactobacillaceae</taxon>
        <taxon>Levilactobacillus</taxon>
    </lineage>
</organism>